<keyword evidence="2" id="KW-1185">Reference proteome</keyword>
<dbReference type="AlphaFoldDB" id="A0AAV4T270"/>
<accession>A0AAV4T270</accession>
<gene>
    <name evidence="1" type="ORF">CDAR_536811</name>
</gene>
<reference evidence="1 2" key="1">
    <citation type="submission" date="2021-06" db="EMBL/GenBank/DDBJ databases">
        <title>Caerostris darwini draft genome.</title>
        <authorList>
            <person name="Kono N."/>
            <person name="Arakawa K."/>
        </authorList>
    </citation>
    <scope>NUCLEOTIDE SEQUENCE [LARGE SCALE GENOMIC DNA]</scope>
</reference>
<organism evidence="1 2">
    <name type="scientific">Caerostris darwini</name>
    <dbReference type="NCBI Taxonomy" id="1538125"/>
    <lineage>
        <taxon>Eukaryota</taxon>
        <taxon>Metazoa</taxon>
        <taxon>Ecdysozoa</taxon>
        <taxon>Arthropoda</taxon>
        <taxon>Chelicerata</taxon>
        <taxon>Arachnida</taxon>
        <taxon>Araneae</taxon>
        <taxon>Araneomorphae</taxon>
        <taxon>Entelegynae</taxon>
        <taxon>Araneoidea</taxon>
        <taxon>Araneidae</taxon>
        <taxon>Caerostris</taxon>
    </lineage>
</organism>
<dbReference type="Proteomes" id="UP001054837">
    <property type="component" value="Unassembled WGS sequence"/>
</dbReference>
<sequence>MDLLRCEMCNSTITNFANHRCFYNEYSYQGTGFENPDSIFGNNPQGIPARISHSAEEVDFNSSQFVNRTSTFQSSTFLQSTDQGRHWDVTSSAGTDVRYASSNAAQNENFNYFKSSQGSLISVAQYFENSASTSGVENLKMPFFNVAYTSELNPVEEGWTNSSALMQRYSNLSFYNQLPPYFPGPSNGLTKYDLTEENYNIWRSIESAKIGTQDFKISRFEEKENDAVAIAK</sequence>
<comment type="caution">
    <text evidence="1">The sequence shown here is derived from an EMBL/GenBank/DDBJ whole genome shotgun (WGS) entry which is preliminary data.</text>
</comment>
<name>A0AAV4T270_9ARAC</name>
<evidence type="ECO:0000313" key="1">
    <source>
        <dbReference type="EMBL" id="GIY40210.1"/>
    </source>
</evidence>
<dbReference type="EMBL" id="BPLQ01008893">
    <property type="protein sequence ID" value="GIY40210.1"/>
    <property type="molecule type" value="Genomic_DNA"/>
</dbReference>
<evidence type="ECO:0000313" key="2">
    <source>
        <dbReference type="Proteomes" id="UP001054837"/>
    </source>
</evidence>
<protein>
    <submittedName>
        <fullName evidence="1">Uncharacterized protein</fullName>
    </submittedName>
</protein>
<proteinExistence type="predicted"/>